<feature type="transmembrane region" description="Helical" evidence="1">
    <location>
        <begin position="199"/>
        <end position="220"/>
    </location>
</feature>
<accession>A0ABM6F1Z1</accession>
<name>A0ABM6F1Z1_9BURK</name>
<dbReference type="PANTHER" id="PTHR23028">
    <property type="entry name" value="ACETYLTRANSFERASE"/>
    <property type="match status" value="1"/>
</dbReference>
<evidence type="ECO:0000259" key="2">
    <source>
        <dbReference type="Pfam" id="PF01757"/>
    </source>
</evidence>
<dbReference type="PANTHER" id="PTHR23028:SF131">
    <property type="entry name" value="BLR2367 PROTEIN"/>
    <property type="match status" value="1"/>
</dbReference>
<proteinExistence type="predicted"/>
<gene>
    <name evidence="3" type="ORF">BKK80_05760</name>
</gene>
<feature type="transmembrane region" description="Helical" evidence="1">
    <location>
        <begin position="96"/>
        <end position="114"/>
    </location>
</feature>
<organism evidence="3 4">
    <name type="scientific">Cupriavidus malaysiensis</name>
    <dbReference type="NCBI Taxonomy" id="367825"/>
    <lineage>
        <taxon>Bacteria</taxon>
        <taxon>Pseudomonadati</taxon>
        <taxon>Pseudomonadota</taxon>
        <taxon>Betaproteobacteria</taxon>
        <taxon>Burkholderiales</taxon>
        <taxon>Burkholderiaceae</taxon>
        <taxon>Cupriavidus</taxon>
    </lineage>
</organism>
<dbReference type="Pfam" id="PF01757">
    <property type="entry name" value="Acyl_transf_3"/>
    <property type="match status" value="1"/>
</dbReference>
<keyword evidence="1" id="KW-1133">Transmembrane helix</keyword>
<feature type="transmembrane region" description="Helical" evidence="1">
    <location>
        <begin position="28"/>
        <end position="46"/>
    </location>
</feature>
<keyword evidence="1" id="KW-0472">Membrane</keyword>
<dbReference type="InterPro" id="IPR002656">
    <property type="entry name" value="Acyl_transf_3_dom"/>
</dbReference>
<dbReference type="EMBL" id="CP017754">
    <property type="protein sequence ID" value="AOZ05367.1"/>
    <property type="molecule type" value="Genomic_DNA"/>
</dbReference>
<protein>
    <recommendedName>
        <fullName evidence="2">Acyltransferase 3 domain-containing protein</fullName>
    </recommendedName>
</protein>
<feature type="domain" description="Acyltransferase 3" evidence="2">
    <location>
        <begin position="25"/>
        <end position="339"/>
    </location>
</feature>
<feature type="transmembrane region" description="Helical" evidence="1">
    <location>
        <begin position="323"/>
        <end position="344"/>
    </location>
</feature>
<sequence>MSAAAGTAAGVAAKEAARADKAMVSIQYLRAIAALMVVLLHLGVQWQRLGYQGAWPGWLAGGVDVFFVISGFIMWTTTAARPTTPTDFYVRRIVRIVPLYWLLTVLTVTIMLVAPQAVQSSRYDGWHTVASFLFLPSVNAGTGQIEPVVIPGWTLNYEMFFYLLFGLTLRWREGWRLAASALALGAPVLWQAWTGKAGGIWLFYTSDIVLEFVLGMALGCAYAHGRLNPGRAAGWCLLAGGGVALAVCGGLGMSRLLTMGLPAAAILAGALALERARAVPQWPWLQRLGDASYSLYLLHPMVLSATVQLWRRGGWVNGLGAQLAYSALALAAVIVAALICYRGLEQPLTRILSRRLRPVTRTRPAGP</sequence>
<keyword evidence="4" id="KW-1185">Reference proteome</keyword>
<feature type="transmembrane region" description="Helical" evidence="1">
    <location>
        <begin position="148"/>
        <end position="167"/>
    </location>
</feature>
<dbReference type="Proteomes" id="UP000177515">
    <property type="component" value="Chromosome 1"/>
</dbReference>
<evidence type="ECO:0000256" key="1">
    <source>
        <dbReference type="SAM" id="Phobius"/>
    </source>
</evidence>
<keyword evidence="1" id="KW-0812">Transmembrane</keyword>
<reference evidence="3 4" key="1">
    <citation type="submission" date="2016-10" db="EMBL/GenBank/DDBJ databases">
        <title>Complete genome sequences of three Cupriavidus strains isolated from various Malaysian environments.</title>
        <authorList>
            <person name="Abdullah A.A.-A."/>
            <person name="Shafie N.A.H."/>
            <person name="Lau N.S."/>
        </authorList>
    </citation>
    <scope>NUCLEOTIDE SEQUENCE [LARGE SCALE GENOMIC DNA]</scope>
    <source>
        <strain evidence="3 4">USMAA1020</strain>
    </source>
</reference>
<feature type="transmembrane region" description="Helical" evidence="1">
    <location>
        <begin position="174"/>
        <end position="193"/>
    </location>
</feature>
<dbReference type="InterPro" id="IPR050879">
    <property type="entry name" value="Acyltransferase_3"/>
</dbReference>
<dbReference type="RefSeq" id="WP_071068720.1">
    <property type="nucleotide sequence ID" value="NZ_CP017754.1"/>
</dbReference>
<evidence type="ECO:0000313" key="4">
    <source>
        <dbReference type="Proteomes" id="UP000177515"/>
    </source>
</evidence>
<feature type="transmembrane region" description="Helical" evidence="1">
    <location>
        <begin position="232"/>
        <end position="250"/>
    </location>
</feature>
<feature type="transmembrane region" description="Helical" evidence="1">
    <location>
        <begin position="58"/>
        <end position="76"/>
    </location>
</feature>
<evidence type="ECO:0000313" key="3">
    <source>
        <dbReference type="EMBL" id="AOZ05367.1"/>
    </source>
</evidence>